<keyword evidence="2" id="KW-1185">Reference proteome</keyword>
<reference evidence="1 2" key="1">
    <citation type="submission" date="2021-06" db="EMBL/GenBank/DDBJ databases">
        <authorList>
            <person name="Palmer J.M."/>
        </authorList>
    </citation>
    <scope>NUCLEOTIDE SEQUENCE [LARGE SCALE GENOMIC DNA]</scope>
    <source>
        <strain evidence="2">if_2019</strain>
        <tissue evidence="1">Muscle</tissue>
    </source>
</reference>
<evidence type="ECO:0000313" key="1">
    <source>
        <dbReference type="EMBL" id="MEQ2247619.1"/>
    </source>
</evidence>
<dbReference type="Proteomes" id="UP001482620">
    <property type="component" value="Unassembled WGS sequence"/>
</dbReference>
<comment type="caution">
    <text evidence="1">The sequence shown here is derived from an EMBL/GenBank/DDBJ whole genome shotgun (WGS) entry which is preliminary data.</text>
</comment>
<dbReference type="EMBL" id="JAHRIQ010081927">
    <property type="protein sequence ID" value="MEQ2247619.1"/>
    <property type="molecule type" value="Genomic_DNA"/>
</dbReference>
<proteinExistence type="predicted"/>
<protein>
    <submittedName>
        <fullName evidence="1">Uncharacterized protein</fullName>
    </submittedName>
</protein>
<organism evidence="1 2">
    <name type="scientific">Ilyodon furcidens</name>
    <name type="common">goldbreast splitfin</name>
    <dbReference type="NCBI Taxonomy" id="33524"/>
    <lineage>
        <taxon>Eukaryota</taxon>
        <taxon>Metazoa</taxon>
        <taxon>Chordata</taxon>
        <taxon>Craniata</taxon>
        <taxon>Vertebrata</taxon>
        <taxon>Euteleostomi</taxon>
        <taxon>Actinopterygii</taxon>
        <taxon>Neopterygii</taxon>
        <taxon>Teleostei</taxon>
        <taxon>Neoteleostei</taxon>
        <taxon>Acanthomorphata</taxon>
        <taxon>Ovalentaria</taxon>
        <taxon>Atherinomorphae</taxon>
        <taxon>Cyprinodontiformes</taxon>
        <taxon>Goodeidae</taxon>
        <taxon>Ilyodon</taxon>
    </lineage>
</organism>
<accession>A0ABV0USF1</accession>
<evidence type="ECO:0000313" key="2">
    <source>
        <dbReference type="Proteomes" id="UP001482620"/>
    </source>
</evidence>
<name>A0ABV0USF1_9TELE</name>
<gene>
    <name evidence="1" type="ORF">ILYODFUR_011118</name>
</gene>
<sequence length="99" mass="11050">MLISRFLRGQNIEHMFKLSTTVFGYTSTLAICSLIDVGQYITVCIFFNETQTDRSANKPLSSLYHTKSWILSSAPFSSALPTSFLWDLDLGTEVTMDAG</sequence>